<evidence type="ECO:0000313" key="2">
    <source>
        <dbReference type="EMBL" id="KAG9390898.1"/>
    </source>
</evidence>
<dbReference type="InterPro" id="IPR002048">
    <property type="entry name" value="EF_hand_dom"/>
</dbReference>
<name>A0A8J6AQD5_9EUKA</name>
<dbReference type="GO" id="GO:0005509">
    <property type="term" value="F:calcium ion binding"/>
    <property type="evidence" value="ECO:0007669"/>
    <property type="project" value="InterPro"/>
</dbReference>
<evidence type="ECO:0000259" key="1">
    <source>
        <dbReference type="PROSITE" id="PS50222"/>
    </source>
</evidence>
<accession>A0A8J6AQD5</accession>
<dbReference type="PROSITE" id="PS50222">
    <property type="entry name" value="EF_HAND_2"/>
    <property type="match status" value="1"/>
</dbReference>
<feature type="domain" description="EF-hand" evidence="1">
    <location>
        <begin position="47"/>
        <end position="82"/>
    </location>
</feature>
<proteinExistence type="predicted"/>
<dbReference type="Proteomes" id="UP000717585">
    <property type="component" value="Unassembled WGS sequence"/>
</dbReference>
<evidence type="ECO:0000313" key="3">
    <source>
        <dbReference type="Proteomes" id="UP000717585"/>
    </source>
</evidence>
<sequence length="1026" mass="113834">MLSAHRMPANMALYTLKDPTCTPHRLPALCRILPNFTDLDADEVMSQRQSLIRSVFKLLDTDDRGYIFLSQWNSIISAMNEEPMDDTAPNDVDPRIGQLDIERFTSDWPDEQLSELHWFVESVTAIESDINVRWKAAAVQWKELVLFLADQGVTNYILSIQPDHVARWLSIRIKRGMAHTKFFHDIDPSILQVGYTNEEVEELWRDCPIEDIRRSYDLLIPFSEQLKVMFKLADICKSISDTLDNGEDADGWEQVYTYGETLCTLVRDLAAFVSCFQNEPEFLRTWAAFCVHNYGLPLLTASLRALNQLDGIEGMNTSSFNSIRAKIIVTLLYLLDFRFESSDAVIDVMLGERVKKFLEQDVELTNAQTMLQGTVRLDALGTGSTNLAPLADITISNFIKTVTAIPCDAGRLDAIDLIIEHEQATLPQPAVPGTGTIADMNEDSMAHGFPEYRVNHNELMAAQTPRSPFMSAAVFAVFATRLDLSSEIDSHEHIAAIRAEMLRLLPALLIHADAEDAPAQESRARDAGFAVLKASRVMSSILRVIRQKSGRIVSSDRVGLDDLLAHHSAIVRECDTSHVESFSVVDESPDRDAAICCIASLSAFFGPQVVGDLLLDCPKVLETLLSMDAPPVILLRTTLSRADSGKRLAALEERYGGEVAVRQAGDARSVLGGLSNLCPILLPLDNRVFVPSFQSVIKRNHILSIFAELYQRVTSKYGIRVVEDLSATTGAPNLSKSADSDETIQEELSLLLARAATVSESDIDSLVSTVWDRIHLLWTLENPAADSEDFSRVYHHLTNQLVTHFALLDLFESADHAALTPFQNFVRQLHHAMPPEDPVVVGKNIRIHCSTCRPSPVMVVKYKNGSIPELLKSILSVIEDIAGYDRMIVARRAASVALDQSLDETQSTHAPVRERLTSEQTDLMSLLAFYLSVNPSPEVKFSGPNNASAAAEWVGVSPDDLLMLAEGCGTAQNISGALFKTWPVRRGVRLYTAKQHNLSIVEVGQKFYLAVVDKEDAPAFFGARKD</sequence>
<dbReference type="EMBL" id="JAHDYR010000062">
    <property type="protein sequence ID" value="KAG9390898.1"/>
    <property type="molecule type" value="Genomic_DNA"/>
</dbReference>
<keyword evidence="3" id="KW-1185">Reference proteome</keyword>
<reference evidence="2" key="1">
    <citation type="submission" date="2021-05" db="EMBL/GenBank/DDBJ databases">
        <title>A free-living protist that lacks canonical eukaryotic 1 DNA replication and segregation systems.</title>
        <authorList>
            <person name="Salas-Leiva D.E."/>
            <person name="Tromer E.C."/>
            <person name="Curtis B.A."/>
            <person name="Jerlstrom-Hultqvist J."/>
            <person name="Kolisko M."/>
            <person name="Yi Z."/>
            <person name="Salas-Leiva J.S."/>
            <person name="Gallot-Lavallee L."/>
            <person name="Kops G.J.P.L."/>
            <person name="Archibald J.M."/>
            <person name="Simpson A.G.B."/>
            <person name="Roger A.J."/>
        </authorList>
    </citation>
    <scope>NUCLEOTIDE SEQUENCE</scope>
    <source>
        <strain evidence="2">BICM</strain>
    </source>
</reference>
<dbReference type="SUPFAM" id="SSF48371">
    <property type="entry name" value="ARM repeat"/>
    <property type="match status" value="1"/>
</dbReference>
<comment type="caution">
    <text evidence="2">The sequence shown here is derived from an EMBL/GenBank/DDBJ whole genome shotgun (WGS) entry which is preliminary data.</text>
</comment>
<dbReference type="AlphaFoldDB" id="A0A8J6AQD5"/>
<gene>
    <name evidence="2" type="ORF">J8273_7163</name>
</gene>
<protein>
    <submittedName>
        <fullName evidence="2">EF-hand calcium-binding domain</fullName>
    </submittedName>
</protein>
<organism evidence="2 3">
    <name type="scientific">Carpediemonas membranifera</name>
    <dbReference type="NCBI Taxonomy" id="201153"/>
    <lineage>
        <taxon>Eukaryota</taxon>
        <taxon>Metamonada</taxon>
        <taxon>Carpediemonas-like organisms</taxon>
        <taxon>Carpediemonas</taxon>
    </lineage>
</organism>
<dbReference type="InterPro" id="IPR016024">
    <property type="entry name" value="ARM-type_fold"/>
</dbReference>